<evidence type="ECO:0000256" key="2">
    <source>
        <dbReference type="PROSITE-ProRule" id="PRU00169"/>
    </source>
</evidence>
<dbReference type="InterPro" id="IPR001789">
    <property type="entry name" value="Sig_transdc_resp-reg_receiver"/>
</dbReference>
<proteinExistence type="predicted"/>
<feature type="domain" description="Response regulatory" evidence="3">
    <location>
        <begin position="5"/>
        <end position="121"/>
    </location>
</feature>
<dbReference type="PROSITE" id="PS50110">
    <property type="entry name" value="RESPONSE_REGULATORY"/>
    <property type="match status" value="1"/>
</dbReference>
<dbReference type="Pfam" id="PF00072">
    <property type="entry name" value="Response_reg"/>
    <property type="match status" value="1"/>
</dbReference>
<dbReference type="SMART" id="SM00448">
    <property type="entry name" value="REC"/>
    <property type="match status" value="1"/>
</dbReference>
<gene>
    <name evidence="4" type="ORF">A2828_00040</name>
</gene>
<dbReference type="GO" id="GO:0000160">
    <property type="term" value="P:phosphorelay signal transduction system"/>
    <property type="evidence" value="ECO:0007669"/>
    <property type="project" value="InterPro"/>
</dbReference>
<dbReference type="Proteomes" id="UP000178869">
    <property type="component" value="Unassembled WGS sequence"/>
</dbReference>
<comment type="caution">
    <text evidence="4">The sequence shown here is derived from an EMBL/GenBank/DDBJ whole genome shotgun (WGS) entry which is preliminary data.</text>
</comment>
<dbReference type="PANTHER" id="PTHR44591:SF3">
    <property type="entry name" value="RESPONSE REGULATORY DOMAIN-CONTAINING PROTEIN"/>
    <property type="match status" value="1"/>
</dbReference>
<accession>A0A1G2PG32</accession>
<keyword evidence="1 2" id="KW-0597">Phosphoprotein</keyword>
<dbReference type="EMBL" id="MHSR01000005">
    <property type="protein sequence ID" value="OHA47247.1"/>
    <property type="molecule type" value="Genomic_DNA"/>
</dbReference>
<dbReference type="PANTHER" id="PTHR44591">
    <property type="entry name" value="STRESS RESPONSE REGULATOR PROTEIN 1"/>
    <property type="match status" value="1"/>
</dbReference>
<reference evidence="4 5" key="1">
    <citation type="journal article" date="2016" name="Nat. Commun.">
        <title>Thousands of microbial genomes shed light on interconnected biogeochemical processes in an aquifer system.</title>
        <authorList>
            <person name="Anantharaman K."/>
            <person name="Brown C.T."/>
            <person name="Hug L.A."/>
            <person name="Sharon I."/>
            <person name="Castelle C.J."/>
            <person name="Probst A.J."/>
            <person name="Thomas B.C."/>
            <person name="Singh A."/>
            <person name="Wilkins M.J."/>
            <person name="Karaoz U."/>
            <person name="Brodie E.L."/>
            <person name="Williams K.H."/>
            <person name="Hubbard S.S."/>
            <person name="Banfield J.F."/>
        </authorList>
    </citation>
    <scope>NUCLEOTIDE SEQUENCE [LARGE SCALE GENOMIC DNA]</scope>
</reference>
<evidence type="ECO:0000313" key="4">
    <source>
        <dbReference type="EMBL" id="OHA47247.1"/>
    </source>
</evidence>
<protein>
    <recommendedName>
        <fullName evidence="3">Response regulatory domain-containing protein</fullName>
    </recommendedName>
</protein>
<evidence type="ECO:0000313" key="5">
    <source>
        <dbReference type="Proteomes" id="UP000178869"/>
    </source>
</evidence>
<evidence type="ECO:0000256" key="1">
    <source>
        <dbReference type="ARBA" id="ARBA00022553"/>
    </source>
</evidence>
<dbReference type="AlphaFoldDB" id="A0A1G2PG32"/>
<feature type="modified residue" description="4-aspartylphosphate" evidence="2">
    <location>
        <position position="54"/>
    </location>
</feature>
<dbReference type="InterPro" id="IPR050595">
    <property type="entry name" value="Bact_response_regulator"/>
</dbReference>
<sequence>MLSAEILFIEDNKEMSNVVTAQLEKQGVEISVASDGLKGLELAEKNKPDLILLDILLPGISGFEVLKRLKKNPDISNIPVVMLSVLWEADQVAKALSLGAADFITKSNIPASAIFERIKKYLPQK</sequence>
<evidence type="ECO:0000259" key="3">
    <source>
        <dbReference type="PROSITE" id="PS50110"/>
    </source>
</evidence>
<dbReference type="InterPro" id="IPR011006">
    <property type="entry name" value="CheY-like_superfamily"/>
</dbReference>
<name>A0A1G2PG32_9BACT</name>
<dbReference type="SUPFAM" id="SSF52172">
    <property type="entry name" value="CheY-like"/>
    <property type="match status" value="1"/>
</dbReference>
<dbReference type="Gene3D" id="3.40.50.2300">
    <property type="match status" value="1"/>
</dbReference>
<organism evidence="4 5">
    <name type="scientific">Candidatus Terrybacteria bacterium RIFCSPHIGHO2_01_FULL_43_35</name>
    <dbReference type="NCBI Taxonomy" id="1802361"/>
    <lineage>
        <taxon>Bacteria</taxon>
        <taxon>Candidatus Terryibacteriota</taxon>
    </lineage>
</organism>